<gene>
    <name evidence="2" type="ORF">UCRPA7_7994</name>
</gene>
<evidence type="ECO:0000256" key="1">
    <source>
        <dbReference type="SAM" id="MobiDB-lite"/>
    </source>
</evidence>
<dbReference type="Proteomes" id="UP000014074">
    <property type="component" value="Unassembled WGS sequence"/>
</dbReference>
<keyword evidence="3" id="KW-1185">Reference proteome</keyword>
<dbReference type="GeneID" id="19328803"/>
<dbReference type="RefSeq" id="XP_007918705.1">
    <property type="nucleotide sequence ID" value="XM_007920514.1"/>
</dbReference>
<feature type="compositionally biased region" description="Basic and acidic residues" evidence="1">
    <location>
        <begin position="10"/>
        <end position="19"/>
    </location>
</feature>
<accession>R8BB47</accession>
<protein>
    <submittedName>
        <fullName evidence="2">Putative alternative sulfate transporter protein</fullName>
    </submittedName>
</protein>
<feature type="region of interest" description="Disordered" evidence="1">
    <location>
        <begin position="1"/>
        <end position="23"/>
    </location>
</feature>
<dbReference type="EMBL" id="KB933331">
    <property type="protein sequence ID" value="EON96521.1"/>
    <property type="molecule type" value="Genomic_DNA"/>
</dbReference>
<reference evidence="3" key="1">
    <citation type="journal article" date="2013" name="Genome Announc.">
        <title>Draft genome sequence of the ascomycete Phaeoacremonium aleophilum strain UCR-PA7, a causal agent of the esca disease complex in grapevines.</title>
        <authorList>
            <person name="Blanco-Ulate B."/>
            <person name="Rolshausen P."/>
            <person name="Cantu D."/>
        </authorList>
    </citation>
    <scope>NUCLEOTIDE SEQUENCE [LARGE SCALE GENOMIC DNA]</scope>
    <source>
        <strain evidence="3">UCR-PA7</strain>
    </source>
</reference>
<dbReference type="AlphaFoldDB" id="R8BB47"/>
<sequence>MGAEQIKTLADSHDSHSDGDNVEYSWTESEEKALVRNGNALTDYFLKDVGITQNQFNVGQQLLSAGIVILEIPSNLVLYKVGPSKWIGSQIVAWYGLMSQYHVDDELTGFLGVL</sequence>
<dbReference type="KEGG" id="tmn:UCRPA7_7994"/>
<name>R8BB47_PHAM7</name>
<evidence type="ECO:0000313" key="3">
    <source>
        <dbReference type="Proteomes" id="UP000014074"/>
    </source>
</evidence>
<dbReference type="OrthoDB" id="2985014at2759"/>
<dbReference type="HOGENOM" id="CLU_2122784_0_0_1"/>
<proteinExistence type="predicted"/>
<organism evidence="2 3">
    <name type="scientific">Phaeoacremonium minimum (strain UCR-PA7)</name>
    <name type="common">Esca disease fungus</name>
    <name type="synonym">Togninia minima</name>
    <dbReference type="NCBI Taxonomy" id="1286976"/>
    <lineage>
        <taxon>Eukaryota</taxon>
        <taxon>Fungi</taxon>
        <taxon>Dikarya</taxon>
        <taxon>Ascomycota</taxon>
        <taxon>Pezizomycotina</taxon>
        <taxon>Sordariomycetes</taxon>
        <taxon>Sordariomycetidae</taxon>
        <taxon>Togniniales</taxon>
        <taxon>Togniniaceae</taxon>
        <taxon>Phaeoacremonium</taxon>
    </lineage>
</organism>
<evidence type="ECO:0000313" key="2">
    <source>
        <dbReference type="EMBL" id="EON96521.1"/>
    </source>
</evidence>
<dbReference type="eggNOG" id="KOG2533">
    <property type="taxonomic scope" value="Eukaryota"/>
</dbReference>